<proteinExistence type="predicted"/>
<dbReference type="RefSeq" id="WP_196609026.1">
    <property type="nucleotide sequence ID" value="NZ_VRYY01000202.1"/>
</dbReference>
<dbReference type="Pfam" id="PF06962">
    <property type="entry name" value="rRNA_methylase"/>
    <property type="match status" value="1"/>
</dbReference>
<dbReference type="SUPFAM" id="SSF53335">
    <property type="entry name" value="S-adenosyl-L-methionine-dependent methyltransferases"/>
    <property type="match status" value="1"/>
</dbReference>
<dbReference type="GO" id="GO:0008168">
    <property type="term" value="F:methyltransferase activity"/>
    <property type="evidence" value="ECO:0007669"/>
    <property type="project" value="UniProtKB-KW"/>
</dbReference>
<evidence type="ECO:0000313" key="2">
    <source>
        <dbReference type="Proteomes" id="UP001194469"/>
    </source>
</evidence>
<dbReference type="InterPro" id="IPR010719">
    <property type="entry name" value="MnmM_MeTrfase"/>
</dbReference>
<keyword evidence="1" id="KW-0489">Methyltransferase</keyword>
<dbReference type="Proteomes" id="UP001194469">
    <property type="component" value="Unassembled WGS sequence"/>
</dbReference>
<gene>
    <name evidence="1" type="ORF">FVW20_08155</name>
</gene>
<dbReference type="PANTHER" id="PTHR35276">
    <property type="entry name" value="S-ADENOSYL-L-METHIONINE-DEPENDENT METHYLTRANSFERASES SUPERFAMILY PROTEIN"/>
    <property type="match status" value="1"/>
</dbReference>
<organism evidence="1 2">
    <name type="scientific">Nitratidesulfovibrio oxamicus</name>
    <dbReference type="NCBI Taxonomy" id="32016"/>
    <lineage>
        <taxon>Bacteria</taxon>
        <taxon>Pseudomonadati</taxon>
        <taxon>Thermodesulfobacteriota</taxon>
        <taxon>Desulfovibrionia</taxon>
        <taxon>Desulfovibrionales</taxon>
        <taxon>Desulfovibrionaceae</taxon>
        <taxon>Nitratidesulfovibrio</taxon>
    </lineage>
</organism>
<dbReference type="InterPro" id="IPR029063">
    <property type="entry name" value="SAM-dependent_MTases_sf"/>
</dbReference>
<reference evidence="1 2" key="1">
    <citation type="submission" date="2019-08" db="EMBL/GenBank/DDBJ databases">
        <authorList>
            <person name="Luo N."/>
        </authorList>
    </citation>
    <scope>NUCLEOTIDE SEQUENCE [LARGE SCALE GENOMIC DNA]</scope>
    <source>
        <strain evidence="1 2">NCIMB 9442</strain>
    </source>
</reference>
<keyword evidence="2" id="KW-1185">Reference proteome</keyword>
<name>A0ABS0J3H0_9BACT</name>
<evidence type="ECO:0000313" key="1">
    <source>
        <dbReference type="EMBL" id="MBG3876984.1"/>
    </source>
</evidence>
<protein>
    <submittedName>
        <fullName evidence="1">rRNA methyltransferase</fullName>
    </submittedName>
</protein>
<dbReference type="EMBL" id="VRYY01000202">
    <property type="protein sequence ID" value="MBG3876984.1"/>
    <property type="molecule type" value="Genomic_DNA"/>
</dbReference>
<comment type="caution">
    <text evidence="1">The sequence shown here is derived from an EMBL/GenBank/DDBJ whole genome shotgun (WGS) entry which is preliminary data.</text>
</comment>
<keyword evidence="1" id="KW-0808">Transferase</keyword>
<sequence length="261" mass="27217">MTRFGSDATARPGPCMELFGCCGDELPTLRDLSQQAVAHALACALADVTAHAPPGAVTDDASSGASGAVTGNGPWPVAVDGTAGNGHDTLFLARLVGARGLVHAFDVQPRALARTAERLASAGLEERVVLHGRGHEELAAALVAPRAAPLSMPVGEGAWPPRVTTAMFNLGFLPGSDRSVTTRSETTLAALKALLPLMAPGGVISLHVYAGHPGGADEAAALDRHLAELDWDRWQVARYEFANKPRNPERLLLVLRLPDPA</sequence>
<dbReference type="Gene3D" id="3.40.50.150">
    <property type="entry name" value="Vaccinia Virus protein VP39"/>
    <property type="match status" value="1"/>
</dbReference>
<accession>A0ABS0J3H0</accession>
<dbReference type="PANTHER" id="PTHR35276:SF1">
    <property type="entry name" value="TRNA (MNM(5)S(2)U34)-METHYLTRANSFERASE, CHLOROPLASTIC"/>
    <property type="match status" value="1"/>
</dbReference>
<dbReference type="GO" id="GO:0032259">
    <property type="term" value="P:methylation"/>
    <property type="evidence" value="ECO:0007669"/>
    <property type="project" value="UniProtKB-KW"/>
</dbReference>